<dbReference type="InterPro" id="IPR052547">
    <property type="entry name" value="Mito_Isobutyryl-CoADH"/>
</dbReference>
<dbReference type="InterPro" id="IPR009075">
    <property type="entry name" value="AcylCo_DH/oxidase_C"/>
</dbReference>
<reference evidence="6" key="1">
    <citation type="journal article" date="2019" name="Int. J. Syst. Evol. Microbiol.">
        <title>The Global Catalogue of Microorganisms (GCM) 10K type strain sequencing project: providing services to taxonomists for standard genome sequencing and annotation.</title>
        <authorList>
            <consortium name="The Broad Institute Genomics Platform"/>
            <consortium name="The Broad Institute Genome Sequencing Center for Infectious Disease"/>
            <person name="Wu L."/>
            <person name="Ma J."/>
        </authorList>
    </citation>
    <scope>NUCLEOTIDE SEQUENCE [LARGE SCALE GENOMIC DNA]</scope>
    <source>
        <strain evidence="6">NBRC 108730</strain>
    </source>
</reference>
<dbReference type="SUPFAM" id="SSF56645">
    <property type="entry name" value="Acyl-CoA dehydrogenase NM domain-like"/>
    <property type="match status" value="1"/>
</dbReference>
<gene>
    <name evidence="5" type="ORF">GCM10025868_45650</name>
</gene>
<dbReference type="EMBL" id="BSUZ01000001">
    <property type="protein sequence ID" value="GMA89315.1"/>
    <property type="molecule type" value="Genomic_DNA"/>
</dbReference>
<dbReference type="Gene3D" id="1.20.140.10">
    <property type="entry name" value="Butyryl-CoA Dehydrogenase, subunit A, domain 3"/>
    <property type="match status" value="1"/>
</dbReference>
<keyword evidence="6" id="KW-1185">Reference proteome</keyword>
<dbReference type="Proteomes" id="UP001157017">
    <property type="component" value="Unassembled WGS sequence"/>
</dbReference>
<keyword evidence="2" id="KW-0285">Flavoprotein</keyword>
<accession>A0ABQ6JPX7</accession>
<dbReference type="Pfam" id="PF00441">
    <property type="entry name" value="Acyl-CoA_dh_1"/>
    <property type="match status" value="1"/>
</dbReference>
<keyword evidence="3" id="KW-0274">FAD</keyword>
<dbReference type="SUPFAM" id="SSF47203">
    <property type="entry name" value="Acyl-CoA dehydrogenase C-terminal domain-like"/>
    <property type="match status" value="1"/>
</dbReference>
<sequence>MVRTGDDGPRGISCLLADAGAPGLSVAAPERKMGFRSSQTAQVLLDGVRLDADRLIGAEGTGFNIALSALDSGRLGIAACAVGIAQAALDAAVEYARERRQFGQRIIDHQGLQFMLADMATQVAAARE</sequence>
<evidence type="ECO:0000259" key="4">
    <source>
        <dbReference type="Pfam" id="PF00441"/>
    </source>
</evidence>
<feature type="domain" description="Acyl-CoA dehydrogenase/oxidase C-terminal" evidence="4">
    <location>
        <begin position="60"/>
        <end position="127"/>
    </location>
</feature>
<evidence type="ECO:0000256" key="1">
    <source>
        <dbReference type="ARBA" id="ARBA00009347"/>
    </source>
</evidence>
<dbReference type="PANTHER" id="PTHR43831">
    <property type="entry name" value="ISOBUTYRYL-COA DEHYDROGENASE"/>
    <property type="match status" value="1"/>
</dbReference>
<dbReference type="PANTHER" id="PTHR43831:SF1">
    <property type="entry name" value="ISOBUTYRYL-COA DEHYDROGENASE, MITOCHONDRIAL"/>
    <property type="match status" value="1"/>
</dbReference>
<dbReference type="Gene3D" id="2.40.110.10">
    <property type="entry name" value="Butyryl-CoA Dehydrogenase, subunit A, domain 2"/>
    <property type="match status" value="1"/>
</dbReference>
<dbReference type="InterPro" id="IPR009100">
    <property type="entry name" value="AcylCoA_DH/oxidase_NM_dom_sf"/>
</dbReference>
<dbReference type="InterPro" id="IPR036250">
    <property type="entry name" value="AcylCo_DH-like_C"/>
</dbReference>
<comment type="caution">
    <text evidence="5">The sequence shown here is derived from an EMBL/GenBank/DDBJ whole genome shotgun (WGS) entry which is preliminary data.</text>
</comment>
<evidence type="ECO:0000256" key="2">
    <source>
        <dbReference type="ARBA" id="ARBA00022630"/>
    </source>
</evidence>
<name>A0ABQ6JPX7_9ACTN</name>
<protein>
    <recommendedName>
        <fullName evidence="4">Acyl-CoA dehydrogenase/oxidase C-terminal domain-containing protein</fullName>
    </recommendedName>
</protein>
<organism evidence="5 6">
    <name type="scientific">Angustibacter aerolatus</name>
    <dbReference type="NCBI Taxonomy" id="1162965"/>
    <lineage>
        <taxon>Bacteria</taxon>
        <taxon>Bacillati</taxon>
        <taxon>Actinomycetota</taxon>
        <taxon>Actinomycetes</taxon>
        <taxon>Kineosporiales</taxon>
        <taxon>Kineosporiaceae</taxon>
    </lineage>
</organism>
<evidence type="ECO:0000256" key="3">
    <source>
        <dbReference type="ARBA" id="ARBA00022827"/>
    </source>
</evidence>
<evidence type="ECO:0000313" key="6">
    <source>
        <dbReference type="Proteomes" id="UP001157017"/>
    </source>
</evidence>
<comment type="similarity">
    <text evidence="1">Belongs to the acyl-CoA dehydrogenase family.</text>
</comment>
<evidence type="ECO:0000313" key="5">
    <source>
        <dbReference type="EMBL" id="GMA89315.1"/>
    </source>
</evidence>
<proteinExistence type="inferred from homology"/>
<dbReference type="InterPro" id="IPR046373">
    <property type="entry name" value="Acyl-CoA_Oxase/DH_mid-dom_sf"/>
</dbReference>